<dbReference type="EMBL" id="BJCI01000044">
    <property type="protein sequence ID" value="GCL51042.1"/>
    <property type="molecule type" value="Genomic_DNA"/>
</dbReference>
<evidence type="ECO:0000256" key="1">
    <source>
        <dbReference type="SAM" id="MobiDB-lite"/>
    </source>
</evidence>
<organism evidence="2 3">
    <name type="scientific">Microcystis aeruginosa NIES-3804</name>
    <dbReference type="NCBI Taxonomy" id="2517783"/>
    <lineage>
        <taxon>Bacteria</taxon>
        <taxon>Bacillati</taxon>
        <taxon>Cyanobacteriota</taxon>
        <taxon>Cyanophyceae</taxon>
        <taxon>Oscillatoriophycideae</taxon>
        <taxon>Chroococcales</taxon>
        <taxon>Microcystaceae</taxon>
        <taxon>Microcystis</taxon>
    </lineage>
</organism>
<proteinExistence type="predicted"/>
<dbReference type="Proteomes" id="UP000435041">
    <property type="component" value="Unassembled WGS sequence"/>
</dbReference>
<protein>
    <submittedName>
        <fullName evidence="2">Transposase</fullName>
    </submittedName>
</protein>
<dbReference type="SUPFAM" id="SSF46689">
    <property type="entry name" value="Homeodomain-like"/>
    <property type="match status" value="1"/>
</dbReference>
<sequence>MGRGRRDKVNLTGEQRENLEQISRNGYAPAKKILHARILLMCDEGEQAKRKWTDEEIGEALEVHRNTVGRIRQRFLQKGEKPALERKSRKTPPTPAKVDGAAAAQIIALCCSEPPSGRAEWTIRLLTSELKQRQIITEISSPTVWRTLNGKSGVKRQ</sequence>
<dbReference type="Pfam" id="PF13565">
    <property type="entry name" value="HTH_32"/>
    <property type="match status" value="1"/>
</dbReference>
<dbReference type="InterPro" id="IPR009057">
    <property type="entry name" value="Homeodomain-like_sf"/>
</dbReference>
<dbReference type="AlphaFoldDB" id="A0A6H9GY21"/>
<evidence type="ECO:0000313" key="2">
    <source>
        <dbReference type="EMBL" id="GCL51042.1"/>
    </source>
</evidence>
<accession>A0A6H9GY21</accession>
<name>A0A6H9GY21_MICAE</name>
<comment type="caution">
    <text evidence="2">The sequence shown here is derived from an EMBL/GenBank/DDBJ whole genome shotgun (WGS) entry which is preliminary data.</text>
</comment>
<gene>
    <name evidence="2" type="ORF">NIES3804_26170</name>
</gene>
<reference evidence="2 3" key="1">
    <citation type="submission" date="2019-02" db="EMBL/GenBank/DDBJ databases">
        <title>Draft genome sequence of Arthrospira platensis NIES-3804.</title>
        <authorList>
            <person name="Yamaguchi H."/>
            <person name="Suzuki S."/>
            <person name="Kawachi M."/>
        </authorList>
    </citation>
    <scope>NUCLEOTIDE SEQUENCE [LARGE SCALE GENOMIC DNA]</scope>
    <source>
        <strain evidence="2 3">NIES-3804</strain>
    </source>
</reference>
<feature type="region of interest" description="Disordered" evidence="1">
    <location>
        <begin position="78"/>
        <end position="98"/>
    </location>
</feature>
<evidence type="ECO:0000313" key="3">
    <source>
        <dbReference type="Proteomes" id="UP000435041"/>
    </source>
</evidence>